<evidence type="ECO:0000313" key="1">
    <source>
        <dbReference type="EMBL" id="KAJ0173768.1"/>
    </source>
</evidence>
<reference evidence="1 2" key="1">
    <citation type="journal article" date="2021" name="Front. Genet.">
        <title>Chromosome-Level Genome Assembly Reveals Significant Gene Expansion in the Toll and IMD Signaling Pathways of Dendrolimus kikuchii.</title>
        <authorList>
            <person name="Zhou J."/>
            <person name="Wu P."/>
            <person name="Xiong Z."/>
            <person name="Liu N."/>
            <person name="Zhao N."/>
            <person name="Ji M."/>
            <person name="Qiu Y."/>
            <person name="Yang B."/>
        </authorList>
    </citation>
    <scope>NUCLEOTIDE SEQUENCE [LARGE SCALE GENOMIC DNA]</scope>
    <source>
        <strain evidence="1">Ann1</strain>
    </source>
</reference>
<dbReference type="EMBL" id="CM034405">
    <property type="protein sequence ID" value="KAJ0173768.1"/>
    <property type="molecule type" value="Genomic_DNA"/>
</dbReference>
<sequence length="480" mass="54692">MSKLSLNKEMVSKNKKKIISCSTPEHKADSPSRDSDSLCDSEAASPVPFLCTQDGAEGETDVVWNFYTPTSKNAAKIRQNESTPLSRKSKRSLRQKLIEKPPPKRRGIKPSQKKTELFQELLELKQNLQELIPKKTEEIKKEKTSGSEDDIFSDTQEYSPKTNWRLTSHSLRKNLLSSNYKVDTDNALESDDSMNECLLKVSQVVEEVLLKQDVIPHKRSFNDSRKHSNMREINADLKFKIDHDSMDAILNSIQLDSPVIKKIKCDSPKLNNDSFDSFVGNLNDSELDRLTQCPMKSESIRKRNISKEAKDWSVKELVVHESPSKSTFGRHNSMPESPSLHNFNHQPSTSGMAFGRYKSMPHGNDKCGVTESDLSPIRCTPDEIKKKHQVAREKLMAKRLLPFTTQSTQPIQSTQSKTKQFKLKIPSPRAKVTTNTINVNVPQVEEKINTQAVDMKSIIEKKRQEALMRLKKRQLQSKIM</sequence>
<keyword evidence="2" id="KW-1185">Reference proteome</keyword>
<name>A0ACC1CQ93_9NEOP</name>
<comment type="caution">
    <text evidence="1">The sequence shown here is derived from an EMBL/GenBank/DDBJ whole genome shotgun (WGS) entry which is preliminary data.</text>
</comment>
<protein>
    <submittedName>
        <fullName evidence="1">Uncharacterized protein</fullName>
    </submittedName>
</protein>
<dbReference type="Proteomes" id="UP000824533">
    <property type="component" value="Linkage Group LG19"/>
</dbReference>
<organism evidence="1 2">
    <name type="scientific">Dendrolimus kikuchii</name>
    <dbReference type="NCBI Taxonomy" id="765133"/>
    <lineage>
        <taxon>Eukaryota</taxon>
        <taxon>Metazoa</taxon>
        <taxon>Ecdysozoa</taxon>
        <taxon>Arthropoda</taxon>
        <taxon>Hexapoda</taxon>
        <taxon>Insecta</taxon>
        <taxon>Pterygota</taxon>
        <taxon>Neoptera</taxon>
        <taxon>Endopterygota</taxon>
        <taxon>Lepidoptera</taxon>
        <taxon>Glossata</taxon>
        <taxon>Ditrysia</taxon>
        <taxon>Bombycoidea</taxon>
        <taxon>Lasiocampidae</taxon>
        <taxon>Dendrolimus</taxon>
    </lineage>
</organism>
<evidence type="ECO:0000313" key="2">
    <source>
        <dbReference type="Proteomes" id="UP000824533"/>
    </source>
</evidence>
<accession>A0ACC1CQ93</accession>
<gene>
    <name evidence="1" type="ORF">K1T71_010917</name>
</gene>
<proteinExistence type="predicted"/>